<evidence type="ECO:0000313" key="3">
    <source>
        <dbReference type="Proteomes" id="UP001283361"/>
    </source>
</evidence>
<evidence type="ECO:0000256" key="1">
    <source>
        <dbReference type="SAM" id="SignalP"/>
    </source>
</evidence>
<feature type="signal peptide" evidence="1">
    <location>
        <begin position="1"/>
        <end position="27"/>
    </location>
</feature>
<dbReference type="EMBL" id="JAWDGP010000422">
    <property type="protein sequence ID" value="KAK3800771.1"/>
    <property type="molecule type" value="Genomic_DNA"/>
</dbReference>
<gene>
    <name evidence="2" type="ORF">RRG08_003175</name>
</gene>
<keyword evidence="1" id="KW-0732">Signal</keyword>
<proteinExistence type="predicted"/>
<accession>A0AAE1B8C7</accession>
<dbReference type="AlphaFoldDB" id="A0AAE1B8C7"/>
<organism evidence="2 3">
    <name type="scientific">Elysia crispata</name>
    <name type="common">lettuce slug</name>
    <dbReference type="NCBI Taxonomy" id="231223"/>
    <lineage>
        <taxon>Eukaryota</taxon>
        <taxon>Metazoa</taxon>
        <taxon>Spiralia</taxon>
        <taxon>Lophotrochozoa</taxon>
        <taxon>Mollusca</taxon>
        <taxon>Gastropoda</taxon>
        <taxon>Heterobranchia</taxon>
        <taxon>Euthyneura</taxon>
        <taxon>Panpulmonata</taxon>
        <taxon>Sacoglossa</taxon>
        <taxon>Placobranchoidea</taxon>
        <taxon>Plakobranchidae</taxon>
        <taxon>Elysia</taxon>
    </lineage>
</organism>
<evidence type="ECO:0000313" key="2">
    <source>
        <dbReference type="EMBL" id="KAK3800771.1"/>
    </source>
</evidence>
<reference evidence="2" key="1">
    <citation type="journal article" date="2023" name="G3 (Bethesda)">
        <title>A reference genome for the long-term kleptoplast-retaining sea slug Elysia crispata morphotype clarki.</title>
        <authorList>
            <person name="Eastman K.E."/>
            <person name="Pendleton A.L."/>
            <person name="Shaikh M.A."/>
            <person name="Suttiyut T."/>
            <person name="Ogas R."/>
            <person name="Tomko P."/>
            <person name="Gavelis G."/>
            <person name="Widhalm J.R."/>
            <person name="Wisecaver J.H."/>
        </authorList>
    </citation>
    <scope>NUCLEOTIDE SEQUENCE</scope>
    <source>
        <strain evidence="2">ECLA1</strain>
    </source>
</reference>
<sequence length="118" mass="13393">MLSCTRDLWSGWVWCLISSVSVPVLLALHPLTGPTSASQVLSRSLFLAYISVTEQEDFIRGSRSKDSSTTKIFFLFHAELGRSFSFTSFKRLESGKRSENIGYRSPLIWSKRIIVRES</sequence>
<name>A0AAE1B8C7_9GAST</name>
<dbReference type="Proteomes" id="UP001283361">
    <property type="component" value="Unassembled WGS sequence"/>
</dbReference>
<evidence type="ECO:0008006" key="4">
    <source>
        <dbReference type="Google" id="ProtNLM"/>
    </source>
</evidence>
<feature type="chain" id="PRO_5042144683" description="Secreted protein" evidence="1">
    <location>
        <begin position="28"/>
        <end position="118"/>
    </location>
</feature>
<comment type="caution">
    <text evidence="2">The sequence shown here is derived from an EMBL/GenBank/DDBJ whole genome shotgun (WGS) entry which is preliminary data.</text>
</comment>
<keyword evidence="3" id="KW-1185">Reference proteome</keyword>
<protein>
    <recommendedName>
        <fullName evidence="4">Secreted protein</fullName>
    </recommendedName>
</protein>